<evidence type="ECO:0000313" key="1">
    <source>
        <dbReference type="EMBL" id="MBX38792.1"/>
    </source>
</evidence>
<dbReference type="AlphaFoldDB" id="A0A2P2N8M0"/>
<reference evidence="1" key="1">
    <citation type="submission" date="2018-02" db="EMBL/GenBank/DDBJ databases">
        <title>Rhizophora mucronata_Transcriptome.</title>
        <authorList>
            <person name="Meera S.P."/>
            <person name="Sreeshan A."/>
            <person name="Augustine A."/>
        </authorList>
    </citation>
    <scope>NUCLEOTIDE SEQUENCE</scope>
    <source>
        <tissue evidence="1">Leaf</tissue>
    </source>
</reference>
<name>A0A2P2N8M0_RHIMU</name>
<protein>
    <submittedName>
        <fullName evidence="1">Uncharacterized protein</fullName>
    </submittedName>
</protein>
<sequence>MSSINPYSISQSVFSGDTIFAEKLRDDFPAVARGFKLCLDGLKSHFLGKTQQSEIEQKNFSLWSVRYCLVS</sequence>
<proteinExistence type="predicted"/>
<organism evidence="1">
    <name type="scientific">Rhizophora mucronata</name>
    <name type="common">Asiatic mangrove</name>
    <dbReference type="NCBI Taxonomy" id="61149"/>
    <lineage>
        <taxon>Eukaryota</taxon>
        <taxon>Viridiplantae</taxon>
        <taxon>Streptophyta</taxon>
        <taxon>Embryophyta</taxon>
        <taxon>Tracheophyta</taxon>
        <taxon>Spermatophyta</taxon>
        <taxon>Magnoliopsida</taxon>
        <taxon>eudicotyledons</taxon>
        <taxon>Gunneridae</taxon>
        <taxon>Pentapetalae</taxon>
        <taxon>rosids</taxon>
        <taxon>fabids</taxon>
        <taxon>Malpighiales</taxon>
        <taxon>Rhizophoraceae</taxon>
        <taxon>Rhizophora</taxon>
    </lineage>
</organism>
<dbReference type="EMBL" id="GGEC01058308">
    <property type="protein sequence ID" value="MBX38792.1"/>
    <property type="molecule type" value="Transcribed_RNA"/>
</dbReference>
<accession>A0A2P2N8M0</accession>